<organism evidence="1 2">
    <name type="scientific">Caballeronia novacaledonica</name>
    <dbReference type="NCBI Taxonomy" id="1544861"/>
    <lineage>
        <taxon>Bacteria</taxon>
        <taxon>Pseudomonadati</taxon>
        <taxon>Pseudomonadota</taxon>
        <taxon>Betaproteobacteria</taxon>
        <taxon>Burkholderiales</taxon>
        <taxon>Burkholderiaceae</taxon>
        <taxon>Caballeronia</taxon>
    </lineage>
</organism>
<comment type="caution">
    <text evidence="1">The sequence shown here is derived from an EMBL/GenBank/DDBJ whole genome shotgun (WGS) entry which is preliminary data.</text>
</comment>
<dbReference type="EMBL" id="BPUR01000011">
    <property type="protein sequence ID" value="GJH18798.1"/>
    <property type="molecule type" value="Genomic_DNA"/>
</dbReference>
<proteinExistence type="predicted"/>
<name>A0ACB5QUL2_9BURK</name>
<evidence type="ECO:0000313" key="2">
    <source>
        <dbReference type="Proteomes" id="UP001055013"/>
    </source>
</evidence>
<dbReference type="Proteomes" id="UP001055013">
    <property type="component" value="Unassembled WGS sequence"/>
</dbReference>
<accession>A0ACB5QUL2</accession>
<protein>
    <submittedName>
        <fullName evidence="1">Type VI secretion system baseplate subunit TssE</fullName>
    </submittedName>
</protein>
<evidence type="ECO:0000313" key="1">
    <source>
        <dbReference type="EMBL" id="GJH18798.1"/>
    </source>
</evidence>
<sequence>MRAQRRTRRQFERMSMTRRKVPLPDGVNGARTPRRADARIMPTLLDRLRDDEPRSTSESPDAFAVSRKQMRSIIQRDLTYLLNTTNIEDRIDSERYPQAAESTVNFGVPPLTGESLASLQWPNIEQALRRVIERFEPRLRSDSLTIRVLDAEKGVTHRNVLSFEVRGEIQMDPYPLEFMVQSSLDLETSQIDMNSAGAD</sequence>
<reference evidence="1" key="1">
    <citation type="submission" date="2021-09" db="EMBL/GenBank/DDBJ databases">
        <title>Isolation and characterization of 3-chlorobenzoate degrading bacteria from soils in Shizuoka.</title>
        <authorList>
            <person name="Ifat A."/>
            <person name="Ogawa N."/>
            <person name="Kimbara K."/>
            <person name="Moriuchi R."/>
            <person name="Dohra H."/>
            <person name="Shintani M."/>
        </authorList>
    </citation>
    <scope>NUCLEOTIDE SEQUENCE</scope>
    <source>
        <strain evidence="1">19CS2-2</strain>
    </source>
</reference>
<keyword evidence="2" id="KW-1185">Reference proteome</keyword>
<gene>
    <name evidence="1" type="primary">tssE</name>
    <name evidence="1" type="ORF">CBA19CS22_19670</name>
</gene>